<feature type="signal peptide" evidence="9">
    <location>
        <begin position="1"/>
        <end position="23"/>
    </location>
</feature>
<evidence type="ECO:0000256" key="1">
    <source>
        <dbReference type="ARBA" id="ARBA00004651"/>
    </source>
</evidence>
<dbReference type="Proteomes" id="UP001169069">
    <property type="component" value="Unassembled WGS sequence"/>
</dbReference>
<keyword evidence="7" id="KW-0406">Ion transport</keyword>
<keyword evidence="5 8" id="KW-1133">Transmembrane helix</keyword>
<dbReference type="Pfam" id="PF03977">
    <property type="entry name" value="OAD_beta"/>
    <property type="match status" value="1"/>
</dbReference>
<feature type="transmembrane region" description="Helical" evidence="8">
    <location>
        <begin position="84"/>
        <end position="102"/>
    </location>
</feature>
<keyword evidence="3 8" id="KW-0812">Transmembrane</keyword>
<evidence type="ECO:0000256" key="3">
    <source>
        <dbReference type="ARBA" id="ARBA00022692"/>
    </source>
</evidence>
<feature type="transmembrane region" description="Helical" evidence="8">
    <location>
        <begin position="279"/>
        <end position="305"/>
    </location>
</feature>
<organism evidence="10 11">
    <name type="scientific">Sulfurovum zhangzhouensis</name>
    <dbReference type="NCBI Taxonomy" id="3019067"/>
    <lineage>
        <taxon>Bacteria</taxon>
        <taxon>Pseudomonadati</taxon>
        <taxon>Campylobacterota</taxon>
        <taxon>Epsilonproteobacteria</taxon>
        <taxon>Campylobacterales</taxon>
        <taxon>Sulfurovaceae</taxon>
        <taxon>Sulfurovum</taxon>
    </lineage>
</organism>
<feature type="transmembrane region" description="Helical" evidence="8">
    <location>
        <begin position="171"/>
        <end position="192"/>
    </location>
</feature>
<sequence>MKLKHFILSLLFAFTALTSIVHASANEAPASVSTETAEDEAYHPKTLPQLLQSFFETTGLNAMVNPKEGVKNGEGEELSLFAQSWGRLIMFTIIFLLFYLAIAKGFEPLLLLPIAFGGLLANIPIANMTGEHGMLGIIYNMGIANEFFPLLIFMGVGAMTDFGPLLSNPKTALLGGAAQFGIFGSLVGAAALSQYTGMVDFTLKQASAISIIGGADGPTSIFIASALAPELLGAIAVAAYSYMALVPVIQPPIMKALTTEEERKIVMKSTRKVHKLEKLIFPLVVIMMIALILPDAAPLMGAFALGNFAKESGVVDRLSNEMQNSLINIVTIFLGLGVGSKLAADKFLVAETMGIMIIGLLAFAAGTAAGVLMAKLMNKFSKEPINPLIGAAGVSAVPMAARVASKVGSEAKPGNILLMHAMGPNVAGVIGSAVAAGVLLSIFK</sequence>
<reference evidence="10" key="1">
    <citation type="submission" date="2023-01" db="EMBL/GenBank/DDBJ databases">
        <title>Sulfurovum sp. zt1-1 genome assembly.</title>
        <authorList>
            <person name="Wang J."/>
        </authorList>
    </citation>
    <scope>NUCLEOTIDE SEQUENCE</scope>
    <source>
        <strain evidence="10">Zt1-1</strain>
    </source>
</reference>
<feature type="transmembrane region" description="Helical" evidence="8">
    <location>
        <begin position="137"/>
        <end position="159"/>
    </location>
</feature>
<evidence type="ECO:0000256" key="6">
    <source>
        <dbReference type="ARBA" id="ARBA00023136"/>
    </source>
</evidence>
<protein>
    <submittedName>
        <fullName evidence="10">Sodium ion-translocating decarboxylase subunit beta</fullName>
    </submittedName>
</protein>
<dbReference type="EMBL" id="JAQIBD010000001">
    <property type="protein sequence ID" value="MDM5270677.1"/>
    <property type="molecule type" value="Genomic_DNA"/>
</dbReference>
<dbReference type="RefSeq" id="WP_289411954.1">
    <property type="nucleotide sequence ID" value="NZ_JAQIBD010000001.1"/>
</dbReference>
<feature type="chain" id="PRO_5046666676" evidence="9">
    <location>
        <begin position="24"/>
        <end position="444"/>
    </location>
</feature>
<keyword evidence="6 7" id="KW-0472">Membrane</keyword>
<evidence type="ECO:0000256" key="9">
    <source>
        <dbReference type="SAM" id="SignalP"/>
    </source>
</evidence>
<dbReference type="PANTHER" id="PTHR35806:SF1">
    <property type="entry name" value="OXALOACETATE DECARBOXYLASE BETA CHAIN 2"/>
    <property type="match status" value="1"/>
</dbReference>
<keyword evidence="11" id="KW-1185">Reference proteome</keyword>
<dbReference type="InterPro" id="IPR005661">
    <property type="entry name" value="OadB_MmdB"/>
</dbReference>
<comment type="subcellular location">
    <subcellularLocation>
        <location evidence="1">Cell membrane</location>
        <topology evidence="1">Multi-pass membrane protein</topology>
    </subcellularLocation>
</comment>
<proteinExistence type="predicted"/>
<comment type="caution">
    <text evidence="10">The sequence shown here is derived from an EMBL/GenBank/DDBJ whole genome shotgun (WGS) entry which is preliminary data.</text>
</comment>
<keyword evidence="7" id="KW-0739">Sodium transport</keyword>
<keyword evidence="7" id="KW-0915">Sodium</keyword>
<dbReference type="NCBIfam" id="TIGR01109">
    <property type="entry name" value="Na_pump_decarbB"/>
    <property type="match status" value="1"/>
</dbReference>
<evidence type="ECO:0000256" key="5">
    <source>
        <dbReference type="ARBA" id="ARBA00022989"/>
    </source>
</evidence>
<feature type="transmembrane region" description="Helical" evidence="8">
    <location>
        <begin position="221"/>
        <end position="245"/>
    </location>
</feature>
<keyword evidence="2 7" id="KW-1003">Cell membrane</keyword>
<name>A0ABT7QV04_9BACT</name>
<gene>
    <name evidence="10" type="ORF">PGH07_00625</name>
</gene>
<evidence type="ECO:0000256" key="2">
    <source>
        <dbReference type="ARBA" id="ARBA00022475"/>
    </source>
</evidence>
<evidence type="ECO:0000313" key="11">
    <source>
        <dbReference type="Proteomes" id="UP001169069"/>
    </source>
</evidence>
<evidence type="ECO:0000256" key="4">
    <source>
        <dbReference type="ARBA" id="ARBA00022967"/>
    </source>
</evidence>
<keyword evidence="9" id="KW-0732">Signal</keyword>
<feature type="transmembrane region" description="Helical" evidence="8">
    <location>
        <begin position="355"/>
        <end position="373"/>
    </location>
</feature>
<keyword evidence="4" id="KW-1278">Translocase</keyword>
<accession>A0ABT7QV04</accession>
<feature type="transmembrane region" description="Helical" evidence="8">
    <location>
        <begin position="325"/>
        <end position="343"/>
    </location>
</feature>
<keyword evidence="7" id="KW-0813">Transport</keyword>
<dbReference type="PIRSF" id="PIRSF015658">
    <property type="entry name" value="MmdB_OadB"/>
    <property type="match status" value="1"/>
</dbReference>
<feature type="transmembrane region" description="Helical" evidence="8">
    <location>
        <begin position="416"/>
        <end position="443"/>
    </location>
</feature>
<evidence type="ECO:0000256" key="7">
    <source>
        <dbReference type="PIRNR" id="PIRNR015658"/>
    </source>
</evidence>
<feature type="transmembrane region" description="Helical" evidence="8">
    <location>
        <begin position="109"/>
        <end position="125"/>
    </location>
</feature>
<evidence type="ECO:0000256" key="8">
    <source>
        <dbReference type="SAM" id="Phobius"/>
    </source>
</evidence>
<dbReference type="PANTHER" id="PTHR35806">
    <property type="entry name" value="OXALOACETATE DECARBOXYLASE BETA CHAIN 2"/>
    <property type="match status" value="1"/>
</dbReference>
<evidence type="ECO:0000313" key="10">
    <source>
        <dbReference type="EMBL" id="MDM5270677.1"/>
    </source>
</evidence>